<dbReference type="InterPro" id="IPR010359">
    <property type="entry name" value="IrrE_HExxH"/>
</dbReference>
<comment type="caution">
    <text evidence="3">The sequence shown here is derived from an EMBL/GenBank/DDBJ whole genome shotgun (WGS) entry which is preliminary data.</text>
</comment>
<dbReference type="GO" id="GO:0003677">
    <property type="term" value="F:DNA binding"/>
    <property type="evidence" value="ECO:0007669"/>
    <property type="project" value="InterPro"/>
</dbReference>
<protein>
    <recommendedName>
        <fullName evidence="2">HTH cro/C1-type domain-containing protein</fullName>
    </recommendedName>
</protein>
<dbReference type="PROSITE" id="PS50943">
    <property type="entry name" value="HTH_CROC1"/>
    <property type="match status" value="1"/>
</dbReference>
<dbReference type="SMART" id="SM00530">
    <property type="entry name" value="HTH_XRE"/>
    <property type="match status" value="1"/>
</dbReference>
<dbReference type="Gene3D" id="1.10.260.40">
    <property type="entry name" value="lambda repressor-like DNA-binding domains"/>
    <property type="match status" value="1"/>
</dbReference>
<gene>
    <name evidence="3" type="ORF">NV36_02400</name>
</gene>
<evidence type="ECO:0000259" key="2">
    <source>
        <dbReference type="PROSITE" id="PS50943"/>
    </source>
</evidence>
<reference evidence="3 4" key="1">
    <citation type="submission" date="2014-10" db="EMBL/GenBank/DDBJ databases">
        <title>Draft genome sequence of the proteorhodopsin-containing marine bacterium Dokdonia donghaensis.</title>
        <authorList>
            <person name="Gomez-Consarnau L."/>
            <person name="Gonzalez J.M."/>
            <person name="Riedel T."/>
            <person name="Jaenicke S."/>
            <person name="Wagner-Doebler I."/>
            <person name="Fuhrman J.A."/>
        </authorList>
    </citation>
    <scope>NUCLEOTIDE SEQUENCE [LARGE SCALE GENOMIC DNA]</scope>
    <source>
        <strain evidence="3 4">DSW-1</strain>
    </source>
</reference>
<dbReference type="InterPro" id="IPR052345">
    <property type="entry name" value="Rad_response_metalloprotease"/>
</dbReference>
<dbReference type="RefSeq" id="WP_035324837.1">
    <property type="nucleotide sequence ID" value="NZ_CP015125.1"/>
</dbReference>
<dbReference type="AlphaFoldDB" id="A0A0A2GU33"/>
<evidence type="ECO:0000256" key="1">
    <source>
        <dbReference type="ARBA" id="ARBA00007227"/>
    </source>
</evidence>
<dbReference type="PANTHER" id="PTHR43236:SF2">
    <property type="entry name" value="BLL0069 PROTEIN"/>
    <property type="match status" value="1"/>
</dbReference>
<dbReference type="EMBL" id="JSAQ01000001">
    <property type="protein sequence ID" value="KGO05806.1"/>
    <property type="molecule type" value="Genomic_DNA"/>
</dbReference>
<feature type="domain" description="HTH cro/C1-type" evidence="2">
    <location>
        <begin position="12"/>
        <end position="66"/>
    </location>
</feature>
<evidence type="ECO:0000313" key="4">
    <source>
        <dbReference type="Proteomes" id="UP000030140"/>
    </source>
</evidence>
<dbReference type="InterPro" id="IPR001387">
    <property type="entry name" value="Cro/C1-type_HTH"/>
</dbReference>
<dbReference type="InterPro" id="IPR010982">
    <property type="entry name" value="Lambda_DNA-bd_dom_sf"/>
</dbReference>
<organism evidence="3 4">
    <name type="scientific">Dokdonia donghaensis DSW-1</name>
    <dbReference type="NCBI Taxonomy" id="1300343"/>
    <lineage>
        <taxon>Bacteria</taxon>
        <taxon>Pseudomonadati</taxon>
        <taxon>Bacteroidota</taxon>
        <taxon>Flavobacteriia</taxon>
        <taxon>Flavobacteriales</taxon>
        <taxon>Flavobacteriaceae</taxon>
        <taxon>Dokdonia</taxon>
    </lineage>
</organism>
<evidence type="ECO:0000313" key="3">
    <source>
        <dbReference type="EMBL" id="KGO05806.1"/>
    </source>
</evidence>
<name>A0A0A2GU33_9FLAO</name>
<dbReference type="SUPFAM" id="SSF47413">
    <property type="entry name" value="lambda repressor-like DNA-binding domains"/>
    <property type="match status" value="1"/>
</dbReference>
<dbReference type="KEGG" id="ddo:I597_2052"/>
<sequence length="390" mass="44976">MADKAFITSEILKWARKSAKISVEDAAKKIAVSPERYLTWEDGIDFPTIRQAKILAKSFRRPFSLFFLPEVPKDFHPLQDYRRDDSQELDTASLFIIREIQEKQNWISQLFEEIGENTLPFVGKYSINDNPEVVAKDILDTLNIYPSDYRKTPISEWIDKAESVGIFISRASFLHSRLVFDRDLIQGFAIADKYAPFIFVNSKNWNAPQLFTLVHELAHIWIAKSGVSNEIEIDFTDKPKSKFHPVELFCNQVAANALMPKELIVQLGNDIFESNNKIFKQSKELGISSFAFLVRALNLDLISQSEYKSLKEDAQNEFEKFLEREKIKKEKQKERQGGPDAYLLRLNKNSKLFTRIVMDSFNNGSLSPSIASNLLNTQINKFQKFEKLLA</sequence>
<proteinExistence type="inferred from homology"/>
<dbReference type="CDD" id="cd00093">
    <property type="entry name" value="HTH_XRE"/>
    <property type="match status" value="1"/>
</dbReference>
<comment type="similarity">
    <text evidence="1">Belongs to the short-chain fatty acyl-CoA assimilation regulator (ScfR) family.</text>
</comment>
<dbReference type="Pfam" id="PF06114">
    <property type="entry name" value="Peptidase_M78"/>
    <property type="match status" value="1"/>
</dbReference>
<keyword evidence="4" id="KW-1185">Reference proteome</keyword>
<dbReference type="PANTHER" id="PTHR43236">
    <property type="entry name" value="ANTITOXIN HIGA1"/>
    <property type="match status" value="1"/>
</dbReference>
<dbReference type="Gene3D" id="1.10.10.2910">
    <property type="match status" value="1"/>
</dbReference>
<accession>A0A0A2GU33</accession>
<dbReference type="PATRIC" id="fig|1300343.5.peg.2062"/>
<dbReference type="Proteomes" id="UP000030140">
    <property type="component" value="Unassembled WGS sequence"/>
</dbReference>
<dbReference type="OrthoDB" id="9796786at2"/>